<dbReference type="InterPro" id="IPR027417">
    <property type="entry name" value="P-loop_NTPase"/>
</dbReference>
<dbReference type="PANTHER" id="PTHR30267">
    <property type="entry name" value="PROTEIN KINASE PRKA"/>
    <property type="match status" value="1"/>
</dbReference>
<dbReference type="EMBL" id="FOES01000048">
    <property type="protein sequence ID" value="SER11466.1"/>
    <property type="molecule type" value="Genomic_DNA"/>
</dbReference>
<gene>
    <name evidence="2" type="ORF">SAMN05216362_14811</name>
</gene>
<protein>
    <submittedName>
        <fullName evidence="2">Putative serine protein kinase, PrkA</fullName>
    </submittedName>
</protein>
<dbReference type="InterPro" id="IPR013153">
    <property type="entry name" value="Prk_AAA"/>
</dbReference>
<proteinExistence type="predicted"/>
<evidence type="ECO:0000313" key="3">
    <source>
        <dbReference type="Proteomes" id="UP000199427"/>
    </source>
</evidence>
<dbReference type="Pfam" id="PF08298">
    <property type="entry name" value="AAA_PrkA"/>
    <property type="match status" value="1"/>
</dbReference>
<dbReference type="RefSeq" id="WP_091775661.1">
    <property type="nucleotide sequence ID" value="NZ_CAESCL010000072.1"/>
</dbReference>
<reference evidence="2 3" key="1">
    <citation type="submission" date="2016-10" db="EMBL/GenBank/DDBJ databases">
        <authorList>
            <person name="de Groot N.N."/>
        </authorList>
    </citation>
    <scope>NUCLEOTIDE SEQUENCE [LARGE SCALE GENOMIC DNA]</scope>
    <source>
        <strain evidence="2 3">DSM 21633</strain>
    </source>
</reference>
<feature type="domain" description="PrkA AAA" evidence="1">
    <location>
        <begin position="6"/>
        <end position="338"/>
    </location>
</feature>
<dbReference type="SUPFAM" id="SSF52540">
    <property type="entry name" value="P-loop containing nucleoside triphosphate hydrolases"/>
    <property type="match status" value="1"/>
</dbReference>
<dbReference type="STRING" id="571933.SAMN05216362_14811"/>
<dbReference type="Proteomes" id="UP000199427">
    <property type="component" value="Unassembled WGS sequence"/>
</dbReference>
<dbReference type="OrthoDB" id="9761914at2"/>
<evidence type="ECO:0000259" key="1">
    <source>
        <dbReference type="SMART" id="SM00763"/>
    </source>
</evidence>
<dbReference type="SMART" id="SM00763">
    <property type="entry name" value="AAA_PrkA"/>
    <property type="match status" value="1"/>
</dbReference>
<dbReference type="PANTHER" id="PTHR30267:SF2">
    <property type="entry name" value="PROTEIN PRKA"/>
    <property type="match status" value="1"/>
</dbReference>
<evidence type="ECO:0000313" key="2">
    <source>
        <dbReference type="EMBL" id="SER11466.1"/>
    </source>
</evidence>
<accession>A0A1H9LJ69</accession>
<keyword evidence="2" id="KW-0808">Transferase</keyword>
<dbReference type="GO" id="GO:0004672">
    <property type="term" value="F:protein kinase activity"/>
    <property type="evidence" value="ECO:0007669"/>
    <property type="project" value="TreeGrafter"/>
</dbReference>
<name>A0A1H9LJ69_9BACI</name>
<keyword evidence="2" id="KW-0418">Kinase</keyword>
<dbReference type="AlphaFoldDB" id="A0A1H9LJ69"/>
<keyword evidence="3" id="KW-1185">Reference proteome</keyword>
<dbReference type="InterPro" id="IPR010650">
    <property type="entry name" value="PrkA_C"/>
</dbReference>
<organism evidence="2 3">
    <name type="scientific">Piscibacillus halophilus</name>
    <dbReference type="NCBI Taxonomy" id="571933"/>
    <lineage>
        <taxon>Bacteria</taxon>
        <taxon>Bacillati</taxon>
        <taxon>Bacillota</taxon>
        <taxon>Bacilli</taxon>
        <taxon>Bacillales</taxon>
        <taxon>Bacillaceae</taxon>
        <taxon>Piscibacillus</taxon>
    </lineage>
</organism>
<sequence length="547" mass="63571">MIEPNLSLEEYVQYIMEGTHRPLKAHELLYHAVQFAIKNDKVPLNVDRHLLNKVLEQYLIPASQGYDIQKRMLILVGPPGSGKSSLVHFLKKALETYSYTDQGAVFRISGCPMQEDPLLALPQDMREQLPIQVEGSLSPYNHYRLMKEWKSWRNVPIERFYISEVDRKGVGTFFPADPYSQDTSDLVGSIDYATITKYGSPSDPRAYRYDGEFQAANRGILELQEVFKCEPKLLYPFLSLAEEKQYKISRQSLISADQVVIGHTNEPDLQRIVQLNQTAILNRMVFIKVPYLLSIDHEVSMYRNKVLDKDKERLGFKALDTLAAALILTRMKKPTDGMTKLEKLEKYRNRVTIGDGEGMLGLDPRYAFHVLSIVCAKNLNIIEVNDLLDELKRIILQDYRILEEQKETYLYNIQLAYKYYDHEWLKLIKNIIEKTSHDELQELTKISLSKNMTKLHNVLGIDESNLDHFLSICDKLSLDVNELTYDDLPERVKDMILDLFILSQRHYLDEWIENSILPQLLNLKINVSHTINLHLIKVIENYISRYL</sequence>
<dbReference type="Gene3D" id="3.40.50.300">
    <property type="entry name" value="P-loop containing nucleotide triphosphate hydrolases"/>
    <property type="match status" value="1"/>
</dbReference>
<dbReference type="Pfam" id="PF06798">
    <property type="entry name" value="PrkA"/>
    <property type="match status" value="1"/>
</dbReference>